<evidence type="ECO:0000256" key="7">
    <source>
        <dbReference type="ARBA" id="ARBA00047880"/>
    </source>
</evidence>
<protein>
    <recommendedName>
        <fullName evidence="1">riboflavin kinase</fullName>
        <ecNumber evidence="1">2.7.1.26</ecNumber>
    </recommendedName>
</protein>
<dbReference type="AlphaFoldDB" id="A0A2K8NY47"/>
<evidence type="ECO:0000256" key="8">
    <source>
        <dbReference type="SAM" id="Coils"/>
    </source>
</evidence>
<evidence type="ECO:0000256" key="1">
    <source>
        <dbReference type="ARBA" id="ARBA00012105"/>
    </source>
</evidence>
<gene>
    <name evidence="10" type="primary">ribC</name>
    <name evidence="10" type="synonym">ribF</name>
    <name evidence="10" type="ORF">ESOMN_v1c03730</name>
</gene>
<name>A0A2K8NY47_9MOLU</name>
<dbReference type="Proteomes" id="UP000232230">
    <property type="component" value="Chromosome"/>
</dbReference>
<comment type="catalytic activity">
    <reaction evidence="7">
        <text>riboflavin + ATP = FMN + ADP + H(+)</text>
        <dbReference type="Rhea" id="RHEA:14357"/>
        <dbReference type="ChEBI" id="CHEBI:15378"/>
        <dbReference type="ChEBI" id="CHEBI:30616"/>
        <dbReference type="ChEBI" id="CHEBI:57986"/>
        <dbReference type="ChEBI" id="CHEBI:58210"/>
        <dbReference type="ChEBI" id="CHEBI:456216"/>
        <dbReference type="EC" id="2.7.1.26"/>
    </reaction>
</comment>
<accession>A0A2K8NY47</accession>
<dbReference type="GO" id="GO:0009398">
    <property type="term" value="P:FMN biosynthetic process"/>
    <property type="evidence" value="ECO:0007669"/>
    <property type="project" value="TreeGrafter"/>
</dbReference>
<dbReference type="GO" id="GO:0005524">
    <property type="term" value="F:ATP binding"/>
    <property type="evidence" value="ECO:0007669"/>
    <property type="project" value="UniProtKB-KW"/>
</dbReference>
<dbReference type="SUPFAM" id="SSF82114">
    <property type="entry name" value="Riboflavin kinase-like"/>
    <property type="match status" value="1"/>
</dbReference>
<dbReference type="PANTHER" id="PTHR22749:SF6">
    <property type="entry name" value="RIBOFLAVIN KINASE"/>
    <property type="match status" value="1"/>
</dbReference>
<evidence type="ECO:0000313" key="11">
    <source>
        <dbReference type="Proteomes" id="UP000232230"/>
    </source>
</evidence>
<reference evidence="10 11" key="1">
    <citation type="submission" date="2017-11" db="EMBL/GenBank/DDBJ databases">
        <title>Genome sequence of Entomoplasma somnilux PYAN-1 (ATCC 49194).</title>
        <authorList>
            <person name="Lo W.-S."/>
            <person name="Gasparich G.E."/>
            <person name="Kuo C.-H."/>
        </authorList>
    </citation>
    <scope>NUCLEOTIDE SEQUENCE [LARGE SCALE GENOMIC DNA]</scope>
    <source>
        <strain evidence="10 11">PYAN-1</strain>
    </source>
</reference>
<organism evidence="10 11">
    <name type="scientific">Williamsoniiplasma somnilux</name>
    <dbReference type="NCBI Taxonomy" id="215578"/>
    <lineage>
        <taxon>Bacteria</taxon>
        <taxon>Bacillati</taxon>
        <taxon>Mycoplasmatota</taxon>
        <taxon>Mollicutes</taxon>
        <taxon>Entomoplasmatales</taxon>
        <taxon>Williamsoniiplasma</taxon>
    </lineage>
</organism>
<dbReference type="EMBL" id="CP024965">
    <property type="protein sequence ID" value="ATZ18755.1"/>
    <property type="molecule type" value="Genomic_DNA"/>
</dbReference>
<dbReference type="GO" id="GO:0008531">
    <property type="term" value="F:riboflavin kinase activity"/>
    <property type="evidence" value="ECO:0007669"/>
    <property type="project" value="UniProtKB-EC"/>
</dbReference>
<dbReference type="InterPro" id="IPR023468">
    <property type="entry name" value="Riboflavin_kinase"/>
</dbReference>
<dbReference type="PANTHER" id="PTHR22749">
    <property type="entry name" value="RIBOFLAVIN KINASE/FMN ADENYLYLTRANSFERASE"/>
    <property type="match status" value="1"/>
</dbReference>
<proteinExistence type="predicted"/>
<dbReference type="GO" id="GO:0009231">
    <property type="term" value="P:riboflavin biosynthetic process"/>
    <property type="evidence" value="ECO:0007669"/>
    <property type="project" value="InterPro"/>
</dbReference>
<evidence type="ECO:0000256" key="2">
    <source>
        <dbReference type="ARBA" id="ARBA00022630"/>
    </source>
</evidence>
<keyword evidence="2" id="KW-0285">Flavoprotein</keyword>
<sequence>MIEIKINPLTRMMLNLKPTLGVIGYPEQWNNLTNEIINEAKKNNQPVTLLYFEKDYAQNNLLSYEAIVKKAENAGVDQLITVYENGFLPLDYYKHLFNLSNVVVFKNESRIEELQKVYNNNLTIFAKDNILEPTNLEDIEILNNADLKKYKQKYNANYFVKGFVGEGQKLGRTIGYPTANLIFSNDTKLKQGVYLVKVKLPNDEINHWGMAVLWKNPLDQIVIETNIFDFSKDIYKSGIRLELIKYHRENVKIKNLEELKSLLKKDEEELKKIIKEEV</sequence>
<evidence type="ECO:0000256" key="4">
    <source>
        <dbReference type="ARBA" id="ARBA00022679"/>
    </source>
</evidence>
<keyword evidence="6" id="KW-0067">ATP-binding</keyword>
<keyword evidence="11" id="KW-1185">Reference proteome</keyword>
<feature type="coiled-coil region" evidence="8">
    <location>
        <begin position="246"/>
        <end position="276"/>
    </location>
</feature>
<feature type="domain" description="Riboflavin kinase" evidence="9">
    <location>
        <begin position="157"/>
        <end position="275"/>
    </location>
</feature>
<dbReference type="InterPro" id="IPR023465">
    <property type="entry name" value="Riboflavin_kinase_dom_sf"/>
</dbReference>
<keyword evidence="4" id="KW-0808">Transferase</keyword>
<evidence type="ECO:0000256" key="6">
    <source>
        <dbReference type="ARBA" id="ARBA00022840"/>
    </source>
</evidence>
<evidence type="ECO:0000256" key="3">
    <source>
        <dbReference type="ARBA" id="ARBA00022643"/>
    </source>
</evidence>
<dbReference type="SMART" id="SM00904">
    <property type="entry name" value="Flavokinase"/>
    <property type="match status" value="1"/>
</dbReference>
<dbReference type="EC" id="2.7.1.26" evidence="1"/>
<evidence type="ECO:0000256" key="5">
    <source>
        <dbReference type="ARBA" id="ARBA00022741"/>
    </source>
</evidence>
<keyword evidence="10" id="KW-0418">Kinase</keyword>
<dbReference type="InterPro" id="IPR015865">
    <property type="entry name" value="Riboflavin_kinase_bac/euk"/>
</dbReference>
<dbReference type="KEGG" id="esx:ESOMN_v1c03730"/>
<keyword evidence="5" id="KW-0547">Nucleotide-binding</keyword>
<keyword evidence="3" id="KW-0288">FMN</keyword>
<dbReference type="Gene3D" id="2.40.30.30">
    <property type="entry name" value="Riboflavin kinase-like"/>
    <property type="match status" value="1"/>
</dbReference>
<evidence type="ECO:0000313" key="10">
    <source>
        <dbReference type="EMBL" id="ATZ18755.1"/>
    </source>
</evidence>
<keyword evidence="8" id="KW-0175">Coiled coil</keyword>
<dbReference type="Pfam" id="PF01687">
    <property type="entry name" value="Flavokinase"/>
    <property type="match status" value="1"/>
</dbReference>
<dbReference type="RefSeq" id="WP_024863278.1">
    <property type="nucleotide sequence ID" value="NZ_CP024965.1"/>
</dbReference>
<evidence type="ECO:0000259" key="9">
    <source>
        <dbReference type="SMART" id="SM00904"/>
    </source>
</evidence>